<dbReference type="AlphaFoldDB" id="A0A8J9YCU7"/>
<keyword evidence="1" id="KW-0472">Membrane</keyword>
<accession>A0A8J9YCU7</accession>
<dbReference type="OrthoDB" id="6737830at2759"/>
<name>A0A8J9YCU7_9NEOP</name>
<protein>
    <submittedName>
        <fullName evidence="2">Uncharacterized protein</fullName>
    </submittedName>
</protein>
<evidence type="ECO:0000256" key="1">
    <source>
        <dbReference type="SAM" id="Phobius"/>
    </source>
</evidence>
<organism evidence="2 3">
    <name type="scientific">Brenthis ino</name>
    <name type="common">lesser marbled fritillary</name>
    <dbReference type="NCBI Taxonomy" id="405034"/>
    <lineage>
        <taxon>Eukaryota</taxon>
        <taxon>Metazoa</taxon>
        <taxon>Ecdysozoa</taxon>
        <taxon>Arthropoda</taxon>
        <taxon>Hexapoda</taxon>
        <taxon>Insecta</taxon>
        <taxon>Pterygota</taxon>
        <taxon>Neoptera</taxon>
        <taxon>Endopterygota</taxon>
        <taxon>Lepidoptera</taxon>
        <taxon>Glossata</taxon>
        <taxon>Ditrysia</taxon>
        <taxon>Papilionoidea</taxon>
        <taxon>Nymphalidae</taxon>
        <taxon>Heliconiinae</taxon>
        <taxon>Argynnini</taxon>
        <taxon>Brenthis</taxon>
    </lineage>
</organism>
<keyword evidence="1" id="KW-0812">Transmembrane</keyword>
<feature type="transmembrane region" description="Helical" evidence="1">
    <location>
        <begin position="34"/>
        <end position="52"/>
    </location>
</feature>
<keyword evidence="1" id="KW-1133">Transmembrane helix</keyword>
<proteinExistence type="predicted"/>
<dbReference type="EMBL" id="OV170223">
    <property type="protein sequence ID" value="CAH0721785.1"/>
    <property type="molecule type" value="Genomic_DNA"/>
</dbReference>
<feature type="transmembrane region" description="Helical" evidence="1">
    <location>
        <begin position="58"/>
        <end position="80"/>
    </location>
</feature>
<gene>
    <name evidence="2" type="ORF">BINO364_LOCUS7840</name>
</gene>
<dbReference type="Proteomes" id="UP000838878">
    <property type="component" value="Chromosome 3"/>
</dbReference>
<evidence type="ECO:0000313" key="3">
    <source>
        <dbReference type="Proteomes" id="UP000838878"/>
    </source>
</evidence>
<evidence type="ECO:0000313" key="2">
    <source>
        <dbReference type="EMBL" id="CAH0721785.1"/>
    </source>
</evidence>
<feature type="non-terminal residue" evidence="2">
    <location>
        <position position="283"/>
    </location>
</feature>
<reference evidence="2" key="1">
    <citation type="submission" date="2021-12" db="EMBL/GenBank/DDBJ databases">
        <authorList>
            <person name="Martin H S."/>
        </authorList>
    </citation>
    <scope>NUCLEOTIDE SEQUENCE</scope>
</reference>
<sequence>MNLKLNNEVRSSVILLPTEPPTSVKEERQRTGRYIAILVGISLLMLALYHAWVRRIPVVASLVVPALIMFVYVGWVLYTASRDKKRPKKKNYIRIRPRQPISLGLANCSGDIIVQREDAQTQVHSLFLSLSYIGREFDSTTEKLSERAAADAEAALNAMAQENAENDGRTSQLSHNVDISIISSKESSKLNTPDESGPRDWSEISSVYLKGDSRPEEKAVCFIKPIILVNDKPHEDFDQKWTNIVETLNNNDRLKGYQTRRKFKRKFCRRRRHAAFKRSYSIG</sequence>
<keyword evidence="3" id="KW-1185">Reference proteome</keyword>